<sequence>MRTFPVLKFGNCDRDRDKLEPNGEKEGLSKLKKWSPAPNSIHYQTLRTDQERKVSNLLSQILASVVEKFSCVVNEAENIRNSKLVLVVVIPSLVNNVKQIRNALPTYWGFNRDPVFVFMSHLSGLDYTQLGYANLEFVHQKTEFLLNLFLKLLN</sequence>
<accession>A0A2I0UKZ3</accession>
<dbReference type="EMBL" id="KZ505700">
    <property type="protein sequence ID" value="PKU46715.1"/>
    <property type="molecule type" value="Genomic_DNA"/>
</dbReference>
<evidence type="ECO:0000313" key="2">
    <source>
        <dbReference type="Proteomes" id="UP000233556"/>
    </source>
</evidence>
<organism evidence="1 2">
    <name type="scientific">Limosa lapponica baueri</name>
    <dbReference type="NCBI Taxonomy" id="1758121"/>
    <lineage>
        <taxon>Eukaryota</taxon>
        <taxon>Metazoa</taxon>
        <taxon>Chordata</taxon>
        <taxon>Craniata</taxon>
        <taxon>Vertebrata</taxon>
        <taxon>Euteleostomi</taxon>
        <taxon>Archelosauria</taxon>
        <taxon>Archosauria</taxon>
        <taxon>Dinosauria</taxon>
        <taxon>Saurischia</taxon>
        <taxon>Theropoda</taxon>
        <taxon>Coelurosauria</taxon>
        <taxon>Aves</taxon>
        <taxon>Neognathae</taxon>
        <taxon>Neoaves</taxon>
        <taxon>Charadriiformes</taxon>
        <taxon>Scolopacidae</taxon>
        <taxon>Limosa</taxon>
    </lineage>
</organism>
<dbReference type="AlphaFoldDB" id="A0A2I0UKZ3"/>
<name>A0A2I0UKZ3_LIMLA</name>
<protein>
    <submittedName>
        <fullName evidence="1">Uncharacterized protein</fullName>
    </submittedName>
</protein>
<dbReference type="Proteomes" id="UP000233556">
    <property type="component" value="Unassembled WGS sequence"/>
</dbReference>
<gene>
    <name evidence="1" type="ORF">llap_2963</name>
</gene>
<proteinExistence type="predicted"/>
<keyword evidence="2" id="KW-1185">Reference proteome</keyword>
<reference evidence="2" key="2">
    <citation type="submission" date="2017-12" db="EMBL/GenBank/DDBJ databases">
        <title>Genome sequence of the Bar-tailed Godwit (Limosa lapponica baueri).</title>
        <authorList>
            <person name="Lima N.C.B."/>
            <person name="Parody-Merino A.M."/>
            <person name="Battley P.F."/>
            <person name="Fidler A.E."/>
            <person name="Prosdocimi F."/>
        </authorList>
    </citation>
    <scope>NUCLEOTIDE SEQUENCE [LARGE SCALE GENOMIC DNA]</scope>
</reference>
<reference evidence="2" key="1">
    <citation type="submission" date="2017-11" db="EMBL/GenBank/DDBJ databases">
        <authorList>
            <person name="Lima N.C."/>
            <person name="Parody-Merino A.M."/>
            <person name="Battley P.F."/>
            <person name="Fidler A.E."/>
            <person name="Prosdocimi F."/>
        </authorList>
    </citation>
    <scope>NUCLEOTIDE SEQUENCE [LARGE SCALE GENOMIC DNA]</scope>
</reference>
<evidence type="ECO:0000313" key="1">
    <source>
        <dbReference type="EMBL" id="PKU46715.1"/>
    </source>
</evidence>